<organism evidence="1 2">
    <name type="scientific">Massilia timonae CCUG 45783</name>
    <dbReference type="NCBI Taxonomy" id="883126"/>
    <lineage>
        <taxon>Bacteria</taxon>
        <taxon>Pseudomonadati</taxon>
        <taxon>Pseudomonadota</taxon>
        <taxon>Betaproteobacteria</taxon>
        <taxon>Burkholderiales</taxon>
        <taxon>Oxalobacteraceae</taxon>
        <taxon>Telluria group</taxon>
        <taxon>Massilia</taxon>
    </lineage>
</organism>
<protein>
    <recommendedName>
        <fullName evidence="3">DUF72 domain-containing protein</fullName>
    </recommendedName>
</protein>
<keyword evidence="2" id="KW-1185">Reference proteome</keyword>
<dbReference type="eggNOG" id="COG1801">
    <property type="taxonomic scope" value="Bacteria"/>
</dbReference>
<dbReference type="SUPFAM" id="SSF117396">
    <property type="entry name" value="TM1631-like"/>
    <property type="match status" value="1"/>
</dbReference>
<dbReference type="InterPro" id="IPR002763">
    <property type="entry name" value="DUF72"/>
</dbReference>
<dbReference type="PANTHER" id="PTHR30348:SF4">
    <property type="entry name" value="DUF72 DOMAIN-CONTAINING PROTEIN"/>
    <property type="match status" value="1"/>
</dbReference>
<sequence length="331" mass="36874">MGASLALLRLCQKGVAAPAAWAPAGCASARPRAAAPCIVAGMSGSTYIGISGWRYVPWRGKFYPPGLAQHRELEYAATQLPSIEINGAFYSLQRPASYAAWYAATPPGFVFAVKGNRFITHMLRLRDVAKPLANVLASGMFELREKLGPMLWQFPPNFAFEPERFETFLSLLPHDTHAAAELAKGHEARMEGRVTLDPGPRRAMRHAVEIRHESFRDPAFIALLRKHKVALVVADTAGRWPQIEDVTADFVYVRLHGDKELYASGYDDDAIENWARKIRAWRDGGQPQDACLASSKAPRKRGKRDVYCYFDNDIKVHAPFDAQRLIAALRD</sequence>
<gene>
    <name evidence="1" type="ORF">HMPREF9710_01184</name>
</gene>
<name>K9DH36_9BURK</name>
<dbReference type="AlphaFoldDB" id="K9DH36"/>
<dbReference type="Proteomes" id="UP000009874">
    <property type="component" value="Unassembled WGS sequence"/>
</dbReference>
<comment type="caution">
    <text evidence="1">The sequence shown here is derived from an EMBL/GenBank/DDBJ whole genome shotgun (WGS) entry which is preliminary data.</text>
</comment>
<evidence type="ECO:0008006" key="3">
    <source>
        <dbReference type="Google" id="ProtNLM"/>
    </source>
</evidence>
<dbReference type="STRING" id="47229.LO55_1786"/>
<dbReference type="PANTHER" id="PTHR30348">
    <property type="entry name" value="UNCHARACTERIZED PROTEIN YECE"/>
    <property type="match status" value="1"/>
</dbReference>
<reference evidence="1 2" key="1">
    <citation type="submission" date="2012-09" db="EMBL/GenBank/DDBJ databases">
        <title>The Genome Sequence of Massilia timonae CCUG 45783.</title>
        <authorList>
            <consortium name="The Broad Institute Genome Sequencing Platform"/>
            <person name="Earl A."/>
            <person name="Ward D."/>
            <person name="Feldgarden M."/>
            <person name="Gevers D."/>
            <person name="Huys G."/>
            <person name="Walker B."/>
            <person name="Young S.K."/>
            <person name="Zeng Q."/>
            <person name="Gargeya S."/>
            <person name="Fitzgerald M."/>
            <person name="Haas B."/>
            <person name="Abouelleil A."/>
            <person name="Alvarado L."/>
            <person name="Arachchi H.M."/>
            <person name="Berlin A.M."/>
            <person name="Chapman S.B."/>
            <person name="Goldberg J."/>
            <person name="Griggs A."/>
            <person name="Gujja S."/>
            <person name="Hansen M."/>
            <person name="Howarth C."/>
            <person name="Imamovic A."/>
            <person name="Larimer J."/>
            <person name="McCowen C."/>
            <person name="Montmayeur A."/>
            <person name="Murphy C."/>
            <person name="Neiman D."/>
            <person name="Pearson M."/>
            <person name="Priest M."/>
            <person name="Roberts A."/>
            <person name="Saif S."/>
            <person name="Shea T."/>
            <person name="Sisk P."/>
            <person name="Sykes S."/>
            <person name="Wortman J."/>
            <person name="Nusbaum C."/>
            <person name="Birren B."/>
        </authorList>
    </citation>
    <scope>NUCLEOTIDE SEQUENCE [LARGE SCALE GENOMIC DNA]</scope>
    <source>
        <strain evidence="1 2">CCUG 45783</strain>
    </source>
</reference>
<dbReference type="HOGENOM" id="CLU_046519_1_1_4"/>
<dbReference type="PATRIC" id="fig|883126.3.peg.1195"/>
<dbReference type="Gene3D" id="3.20.20.410">
    <property type="entry name" value="Protein of unknown function UPF0759"/>
    <property type="match status" value="1"/>
</dbReference>
<proteinExistence type="predicted"/>
<dbReference type="Pfam" id="PF01904">
    <property type="entry name" value="DUF72"/>
    <property type="match status" value="1"/>
</dbReference>
<accession>K9DH36</accession>
<evidence type="ECO:0000313" key="2">
    <source>
        <dbReference type="Proteomes" id="UP000009874"/>
    </source>
</evidence>
<dbReference type="InterPro" id="IPR036520">
    <property type="entry name" value="UPF0759_sf"/>
</dbReference>
<evidence type="ECO:0000313" key="1">
    <source>
        <dbReference type="EMBL" id="EKU83543.1"/>
    </source>
</evidence>
<dbReference type="EMBL" id="AGZI01000013">
    <property type="protein sequence ID" value="EKU83543.1"/>
    <property type="molecule type" value="Genomic_DNA"/>
</dbReference>